<dbReference type="EMBL" id="CP049055">
    <property type="protein sequence ID" value="QII13607.1"/>
    <property type="molecule type" value="Genomic_DNA"/>
</dbReference>
<dbReference type="AlphaFoldDB" id="A0A6G7GWM2"/>
<dbReference type="Proteomes" id="UP000501926">
    <property type="component" value="Chromosome"/>
</dbReference>
<evidence type="ECO:0000313" key="2">
    <source>
        <dbReference type="Proteomes" id="UP000501926"/>
    </source>
</evidence>
<evidence type="ECO:0000313" key="1">
    <source>
        <dbReference type="EMBL" id="QII13607.1"/>
    </source>
</evidence>
<name>A0A6G7GWM2_KUEST</name>
<organism evidence="1 2">
    <name type="scientific">Kuenenia stuttgartiensis</name>
    <dbReference type="NCBI Taxonomy" id="174633"/>
    <lineage>
        <taxon>Bacteria</taxon>
        <taxon>Pseudomonadati</taxon>
        <taxon>Planctomycetota</taxon>
        <taxon>Candidatus Brocadiia</taxon>
        <taxon>Candidatus Brocadiales</taxon>
        <taxon>Candidatus Brocadiaceae</taxon>
        <taxon>Candidatus Kuenenia</taxon>
    </lineage>
</organism>
<gene>
    <name evidence="1" type="ORF">KsCSTR_42280</name>
</gene>
<accession>A0A6G7GWM2</accession>
<protein>
    <submittedName>
        <fullName evidence="1">Uncharacterized protein</fullName>
    </submittedName>
</protein>
<sequence>MLRPYIAIIGIFQKTKVLPLSLFSSAPARTLKHSYSQYTKGYFFVDTNSTAFAIHTRIESGLAKELSNIWLSYRLHLKIQTLGLVILNGRKKIHDMVSTRRRIH</sequence>
<proteinExistence type="predicted"/>
<reference evidence="1 2" key="1">
    <citation type="submission" date="2020-02" db="EMBL/GenBank/DDBJ databases">
        <title>Newly sequenced genome of strain CSTR1 showed variability in Candidatus Kuenenia stuttgartiensis genomes.</title>
        <authorList>
            <person name="Ding C."/>
            <person name="Adrian L."/>
        </authorList>
    </citation>
    <scope>NUCLEOTIDE SEQUENCE [LARGE SCALE GENOMIC DNA]</scope>
    <source>
        <strain evidence="1 2">CSTR1</strain>
    </source>
</reference>